<evidence type="ECO:0000313" key="2">
    <source>
        <dbReference type="Proteomes" id="UP000034637"/>
    </source>
</evidence>
<dbReference type="EMBL" id="LCPP01000003">
    <property type="protein sequence ID" value="KKW00910.1"/>
    <property type="molecule type" value="Genomic_DNA"/>
</dbReference>
<dbReference type="Proteomes" id="UP000034637">
    <property type="component" value="Unassembled WGS sequence"/>
</dbReference>
<dbReference type="AlphaFoldDB" id="A0A0G1V3J2"/>
<accession>A0A0G1V3J2</accession>
<comment type="caution">
    <text evidence="1">The sequence shown here is derived from an EMBL/GenBank/DDBJ whole genome shotgun (WGS) entry which is preliminary data.</text>
</comment>
<organism evidence="1 2">
    <name type="scientific">Candidatus Amesbacteria bacterium GW2011_GWA1_48_9</name>
    <dbReference type="NCBI Taxonomy" id="1618355"/>
    <lineage>
        <taxon>Bacteria</taxon>
        <taxon>Candidatus Amesiibacteriota</taxon>
    </lineage>
</organism>
<name>A0A0G1V3J2_9BACT</name>
<gene>
    <name evidence="1" type="ORF">UY33_C0003G0038</name>
</gene>
<protein>
    <submittedName>
        <fullName evidence="1">Uncharacterized protein</fullName>
    </submittedName>
</protein>
<reference evidence="1 2" key="1">
    <citation type="journal article" date="2015" name="Nature">
        <title>rRNA introns, odd ribosomes, and small enigmatic genomes across a large radiation of phyla.</title>
        <authorList>
            <person name="Brown C.T."/>
            <person name="Hug L.A."/>
            <person name="Thomas B.C."/>
            <person name="Sharon I."/>
            <person name="Castelle C.J."/>
            <person name="Singh A."/>
            <person name="Wilkins M.J."/>
            <person name="Williams K.H."/>
            <person name="Banfield J.F."/>
        </authorList>
    </citation>
    <scope>NUCLEOTIDE SEQUENCE [LARGE SCALE GENOMIC DNA]</scope>
</reference>
<proteinExistence type="predicted"/>
<sequence length="51" mass="5676">MISDWGLVVLRFSGVETGRPFFWANCWTSVGLTFKCRPAGRGGVVMIVTRL</sequence>
<evidence type="ECO:0000313" key="1">
    <source>
        <dbReference type="EMBL" id="KKW00910.1"/>
    </source>
</evidence>